<name>A0A383ASF3_9ZZZZ</name>
<dbReference type="GO" id="GO:0005829">
    <property type="term" value="C:cytosol"/>
    <property type="evidence" value="ECO:0007669"/>
    <property type="project" value="TreeGrafter"/>
</dbReference>
<dbReference type="PANTHER" id="PTHR11138">
    <property type="entry name" value="METHIONYL-TRNA FORMYLTRANSFERASE"/>
    <property type="match status" value="1"/>
</dbReference>
<dbReference type="GO" id="GO:0004479">
    <property type="term" value="F:methionyl-tRNA formyltransferase activity"/>
    <property type="evidence" value="ECO:0007669"/>
    <property type="project" value="TreeGrafter"/>
</dbReference>
<feature type="domain" description="Formyl transferase N-terminal" evidence="1">
    <location>
        <begin position="64"/>
        <end position="176"/>
    </location>
</feature>
<evidence type="ECO:0000313" key="2">
    <source>
        <dbReference type="EMBL" id="SVE10672.1"/>
    </source>
</evidence>
<gene>
    <name evidence="2" type="ORF">METZ01_LOCUS463526</name>
</gene>
<proteinExistence type="predicted"/>
<dbReference type="InterPro" id="IPR036477">
    <property type="entry name" value="Formyl_transf_N_sf"/>
</dbReference>
<evidence type="ECO:0000259" key="1">
    <source>
        <dbReference type="Pfam" id="PF00551"/>
    </source>
</evidence>
<dbReference type="PANTHER" id="PTHR11138:SF5">
    <property type="entry name" value="METHIONYL-TRNA FORMYLTRANSFERASE, MITOCHONDRIAL"/>
    <property type="match status" value="1"/>
</dbReference>
<sequence>MDKNLHTKFRRMKINVTFLGNESPYMQVINDLSNLHLAVCEKVNWKVKKYFGSSYDFASRNNIQIKKPCDYVKKPSTTDLIVVSGYSKLIPKKIINHPRMGIINIHQSLLPAYKGRHPLNWAIINGEKYTGVTIHKINEAYDDGEIIFQERVRIASGDTIMQVYSKTIEKGKKLINKLIRKVAKDGVTGSLKCKYPESYFPPRRPKD</sequence>
<dbReference type="AlphaFoldDB" id="A0A383ASF3"/>
<dbReference type="Gene3D" id="3.40.50.12230">
    <property type="match status" value="1"/>
</dbReference>
<reference evidence="2" key="1">
    <citation type="submission" date="2018-05" db="EMBL/GenBank/DDBJ databases">
        <authorList>
            <person name="Lanie J.A."/>
            <person name="Ng W.-L."/>
            <person name="Kazmierczak K.M."/>
            <person name="Andrzejewski T.M."/>
            <person name="Davidsen T.M."/>
            <person name="Wayne K.J."/>
            <person name="Tettelin H."/>
            <person name="Glass J.I."/>
            <person name="Rusch D."/>
            <person name="Podicherti R."/>
            <person name="Tsui H.-C.T."/>
            <person name="Winkler M.E."/>
        </authorList>
    </citation>
    <scope>NUCLEOTIDE SEQUENCE</scope>
</reference>
<protein>
    <recommendedName>
        <fullName evidence="1">Formyl transferase N-terminal domain-containing protein</fullName>
    </recommendedName>
</protein>
<organism evidence="2">
    <name type="scientific">marine metagenome</name>
    <dbReference type="NCBI Taxonomy" id="408172"/>
    <lineage>
        <taxon>unclassified sequences</taxon>
        <taxon>metagenomes</taxon>
        <taxon>ecological metagenomes</taxon>
    </lineage>
</organism>
<accession>A0A383ASF3</accession>
<dbReference type="SUPFAM" id="SSF53328">
    <property type="entry name" value="Formyltransferase"/>
    <property type="match status" value="1"/>
</dbReference>
<dbReference type="EMBL" id="UINC01194538">
    <property type="protein sequence ID" value="SVE10672.1"/>
    <property type="molecule type" value="Genomic_DNA"/>
</dbReference>
<feature type="non-terminal residue" evidence="2">
    <location>
        <position position="207"/>
    </location>
</feature>
<dbReference type="CDD" id="cd08369">
    <property type="entry name" value="FMT_core"/>
    <property type="match status" value="1"/>
</dbReference>
<dbReference type="Pfam" id="PF00551">
    <property type="entry name" value="Formyl_trans_N"/>
    <property type="match status" value="1"/>
</dbReference>
<dbReference type="InterPro" id="IPR002376">
    <property type="entry name" value="Formyl_transf_N"/>
</dbReference>